<evidence type="ECO:0000313" key="1">
    <source>
        <dbReference type="EMBL" id="CAH3020302.1"/>
    </source>
</evidence>
<organism evidence="1 2">
    <name type="scientific">Porites evermanni</name>
    <dbReference type="NCBI Taxonomy" id="104178"/>
    <lineage>
        <taxon>Eukaryota</taxon>
        <taxon>Metazoa</taxon>
        <taxon>Cnidaria</taxon>
        <taxon>Anthozoa</taxon>
        <taxon>Hexacorallia</taxon>
        <taxon>Scleractinia</taxon>
        <taxon>Fungiina</taxon>
        <taxon>Poritidae</taxon>
        <taxon>Porites</taxon>
    </lineage>
</organism>
<gene>
    <name evidence="1" type="ORF">PEVE_00006618</name>
</gene>
<sequence>FLLFCSASSTRNKGVFSVIADAVSNDYGGSEQCPWSPAQLRASYVTYLRSLKDTRKRRGKVDHNTVCRRQGRVREKIVRRVAVVERMGWDEAKREKVKKCLTIDYTSSDESELSEDEDGGVIKRFITKRLSWEGSKLRDLNLT</sequence>
<keyword evidence="2" id="KW-1185">Reference proteome</keyword>
<evidence type="ECO:0000313" key="2">
    <source>
        <dbReference type="Proteomes" id="UP001159427"/>
    </source>
</evidence>
<dbReference type="Proteomes" id="UP001159427">
    <property type="component" value="Unassembled WGS sequence"/>
</dbReference>
<feature type="non-terminal residue" evidence="1">
    <location>
        <position position="1"/>
    </location>
</feature>
<protein>
    <submittedName>
        <fullName evidence="1">Uncharacterized protein</fullName>
    </submittedName>
</protein>
<reference evidence="1 2" key="1">
    <citation type="submission" date="2022-05" db="EMBL/GenBank/DDBJ databases">
        <authorList>
            <consortium name="Genoscope - CEA"/>
            <person name="William W."/>
        </authorList>
    </citation>
    <scope>NUCLEOTIDE SEQUENCE [LARGE SCALE GENOMIC DNA]</scope>
</reference>
<dbReference type="EMBL" id="CALNXI010000143">
    <property type="protein sequence ID" value="CAH3020302.1"/>
    <property type="molecule type" value="Genomic_DNA"/>
</dbReference>
<comment type="caution">
    <text evidence="1">The sequence shown here is derived from an EMBL/GenBank/DDBJ whole genome shotgun (WGS) entry which is preliminary data.</text>
</comment>
<name>A0ABN8LUL9_9CNID</name>
<accession>A0ABN8LUL9</accession>
<proteinExistence type="predicted"/>